<dbReference type="InterPro" id="IPR052515">
    <property type="entry name" value="Gfo/Idh/MocA_Oxidoreductase"/>
</dbReference>
<reference evidence="3 4" key="1">
    <citation type="submission" date="2023-06" db="EMBL/GenBank/DDBJ databases">
        <title>Roseiconus lacunae JC819 isolated from Gulf of Mannar region, Tamil Nadu.</title>
        <authorList>
            <person name="Pk S."/>
            <person name="Ch S."/>
            <person name="Ch V.R."/>
        </authorList>
    </citation>
    <scope>NUCLEOTIDE SEQUENCE [LARGE SCALE GENOMIC DNA]</scope>
    <source>
        <strain evidence="3 4">JC819</strain>
    </source>
</reference>
<dbReference type="RefSeq" id="WP_289164756.1">
    <property type="nucleotide sequence ID" value="NZ_JASZZN010000013.1"/>
</dbReference>
<dbReference type="Proteomes" id="UP001239462">
    <property type="component" value="Unassembled WGS sequence"/>
</dbReference>
<feature type="domain" description="Gfo/Idh/MocA-like oxidoreductase N-terminal" evidence="1">
    <location>
        <begin position="4"/>
        <end position="121"/>
    </location>
</feature>
<accession>A0ABT7PLV3</accession>
<gene>
    <name evidence="3" type="ORF">QTN89_17785</name>
</gene>
<dbReference type="InterPro" id="IPR000683">
    <property type="entry name" value="Gfo/Idh/MocA-like_OxRdtase_N"/>
</dbReference>
<proteinExistence type="predicted"/>
<name>A0ABT7PLV3_9BACT</name>
<sequence>MSIGIGIVGCGMIANFHARAIKDAAGAHLVGATARRPEQVETFAGEHDCRGFASLEEMLADESIDAISICTPSGLHLDPAIAAAKAGKHVIVEKPLEITTERCDAIIDACKENGVRLTVTFQSRFHQSSQLMKKAVEDGRFGKITMGDAYVKWYRSQEYYDSGQWRGTWELDGGGALMNQAIHSVDLLLWLMGPVEQISAMTATMTHERIEVEDVAVATLKFKNGALGVIEATTTAYPGALKRIEISGNEGSAILEEEDIKFWQFANETDEDARIRKEMAGKTETGGGAADPAAIGHHGHTMLFEEAVSAINENRPSILDGHEGRRSVEVICGIYESAKTGKIVMLG</sequence>
<evidence type="ECO:0000259" key="1">
    <source>
        <dbReference type="Pfam" id="PF01408"/>
    </source>
</evidence>
<evidence type="ECO:0000313" key="4">
    <source>
        <dbReference type="Proteomes" id="UP001239462"/>
    </source>
</evidence>
<dbReference type="InterPro" id="IPR036291">
    <property type="entry name" value="NAD(P)-bd_dom_sf"/>
</dbReference>
<dbReference type="InterPro" id="IPR055170">
    <property type="entry name" value="GFO_IDH_MocA-like_dom"/>
</dbReference>
<dbReference type="EMBL" id="JASZZN010000013">
    <property type="protein sequence ID" value="MDM4017303.1"/>
    <property type="molecule type" value="Genomic_DNA"/>
</dbReference>
<dbReference type="PANTHER" id="PTHR43249:SF1">
    <property type="entry name" value="D-GLUCOSIDE 3-DEHYDROGENASE"/>
    <property type="match status" value="1"/>
</dbReference>
<dbReference type="Pfam" id="PF22725">
    <property type="entry name" value="GFO_IDH_MocA_C3"/>
    <property type="match status" value="1"/>
</dbReference>
<dbReference type="SUPFAM" id="SSF51735">
    <property type="entry name" value="NAD(P)-binding Rossmann-fold domains"/>
    <property type="match status" value="1"/>
</dbReference>
<feature type="domain" description="GFO/IDH/MocA-like oxidoreductase" evidence="2">
    <location>
        <begin position="130"/>
        <end position="253"/>
    </location>
</feature>
<dbReference type="Gene3D" id="3.30.360.10">
    <property type="entry name" value="Dihydrodipicolinate Reductase, domain 2"/>
    <property type="match status" value="1"/>
</dbReference>
<dbReference type="Pfam" id="PF01408">
    <property type="entry name" value="GFO_IDH_MocA"/>
    <property type="match status" value="1"/>
</dbReference>
<organism evidence="3 4">
    <name type="scientific">Roseiconus lacunae</name>
    <dbReference type="NCBI Taxonomy" id="2605694"/>
    <lineage>
        <taxon>Bacteria</taxon>
        <taxon>Pseudomonadati</taxon>
        <taxon>Planctomycetota</taxon>
        <taxon>Planctomycetia</taxon>
        <taxon>Pirellulales</taxon>
        <taxon>Pirellulaceae</taxon>
        <taxon>Roseiconus</taxon>
    </lineage>
</organism>
<dbReference type="Gene3D" id="3.40.50.720">
    <property type="entry name" value="NAD(P)-binding Rossmann-like Domain"/>
    <property type="match status" value="1"/>
</dbReference>
<comment type="caution">
    <text evidence="3">The sequence shown here is derived from an EMBL/GenBank/DDBJ whole genome shotgun (WGS) entry which is preliminary data.</text>
</comment>
<protein>
    <submittedName>
        <fullName evidence="3">Gfo/Idh/MocA family oxidoreductase</fullName>
    </submittedName>
</protein>
<dbReference type="PANTHER" id="PTHR43249">
    <property type="entry name" value="UDP-N-ACETYL-2-AMINO-2-DEOXY-D-GLUCURONATE OXIDASE"/>
    <property type="match status" value="1"/>
</dbReference>
<evidence type="ECO:0000259" key="2">
    <source>
        <dbReference type="Pfam" id="PF22725"/>
    </source>
</evidence>
<evidence type="ECO:0000313" key="3">
    <source>
        <dbReference type="EMBL" id="MDM4017303.1"/>
    </source>
</evidence>
<dbReference type="SUPFAM" id="SSF55347">
    <property type="entry name" value="Glyceraldehyde-3-phosphate dehydrogenase-like, C-terminal domain"/>
    <property type="match status" value="1"/>
</dbReference>
<keyword evidence="4" id="KW-1185">Reference proteome</keyword>